<dbReference type="Gene3D" id="3.30.30.30">
    <property type="match status" value="1"/>
</dbReference>
<dbReference type="Gene3D" id="3.30.420.40">
    <property type="match status" value="2"/>
</dbReference>
<dbReference type="Proteomes" id="UP000521943">
    <property type="component" value="Unassembled WGS sequence"/>
</dbReference>
<dbReference type="PANTHER" id="PTHR45639:SF32">
    <property type="entry name" value="HEAT SHOCK PROTEIN PDR13"/>
    <property type="match status" value="1"/>
</dbReference>
<gene>
    <name evidence="4" type="ORF">DFP72DRAFT_991182</name>
</gene>
<evidence type="ECO:0000256" key="3">
    <source>
        <dbReference type="SAM" id="MobiDB-lite"/>
    </source>
</evidence>
<comment type="caution">
    <text evidence="4">The sequence shown here is derived from an EMBL/GenBank/DDBJ whole genome shotgun (WGS) entry which is preliminary data.</text>
</comment>
<keyword evidence="2" id="KW-0067">ATP-binding</keyword>
<name>A0A8H6M5G0_9AGAR</name>
<dbReference type="GO" id="GO:0005524">
    <property type="term" value="F:ATP binding"/>
    <property type="evidence" value="ECO:0007669"/>
    <property type="project" value="UniProtKB-KW"/>
</dbReference>
<dbReference type="InterPro" id="IPR013126">
    <property type="entry name" value="Hsp_70_fam"/>
</dbReference>
<dbReference type="GO" id="GO:0140662">
    <property type="term" value="F:ATP-dependent protein folding chaperone"/>
    <property type="evidence" value="ECO:0007669"/>
    <property type="project" value="InterPro"/>
</dbReference>
<proteinExistence type="predicted"/>
<keyword evidence="1" id="KW-0547">Nucleotide-binding</keyword>
<dbReference type="InterPro" id="IPR043129">
    <property type="entry name" value="ATPase_NBD"/>
</dbReference>
<feature type="region of interest" description="Disordered" evidence="3">
    <location>
        <begin position="542"/>
        <end position="561"/>
    </location>
</feature>
<evidence type="ECO:0000313" key="4">
    <source>
        <dbReference type="EMBL" id="KAF6752102.1"/>
    </source>
</evidence>
<dbReference type="FunFam" id="3.90.640.10:FF:000021">
    <property type="entry name" value="Heat shock protein 14"/>
    <property type="match status" value="1"/>
</dbReference>
<dbReference type="PANTHER" id="PTHR45639">
    <property type="entry name" value="HSC70CB, ISOFORM G-RELATED"/>
    <property type="match status" value="1"/>
</dbReference>
<evidence type="ECO:0000313" key="5">
    <source>
        <dbReference type="Proteomes" id="UP000521943"/>
    </source>
</evidence>
<reference evidence="4 5" key="1">
    <citation type="submission" date="2020-07" db="EMBL/GenBank/DDBJ databases">
        <title>Comparative genomics of pyrophilous fungi reveals a link between fire events and developmental genes.</title>
        <authorList>
            <consortium name="DOE Joint Genome Institute"/>
            <person name="Steindorff A.S."/>
            <person name="Carver A."/>
            <person name="Calhoun S."/>
            <person name="Stillman K."/>
            <person name="Liu H."/>
            <person name="Lipzen A."/>
            <person name="Pangilinan J."/>
            <person name="Labutti K."/>
            <person name="Bruns T.D."/>
            <person name="Grigoriev I.V."/>
        </authorList>
    </citation>
    <scope>NUCLEOTIDE SEQUENCE [LARGE SCALE GENOMIC DNA]</scope>
    <source>
        <strain evidence="4 5">CBS 144469</strain>
    </source>
</reference>
<organism evidence="4 5">
    <name type="scientific">Ephemerocybe angulata</name>
    <dbReference type="NCBI Taxonomy" id="980116"/>
    <lineage>
        <taxon>Eukaryota</taxon>
        <taxon>Fungi</taxon>
        <taxon>Dikarya</taxon>
        <taxon>Basidiomycota</taxon>
        <taxon>Agaricomycotina</taxon>
        <taxon>Agaricomycetes</taxon>
        <taxon>Agaricomycetidae</taxon>
        <taxon>Agaricales</taxon>
        <taxon>Agaricineae</taxon>
        <taxon>Psathyrellaceae</taxon>
        <taxon>Ephemerocybe</taxon>
    </lineage>
</organism>
<keyword evidence="5" id="KW-1185">Reference proteome</keyword>
<evidence type="ECO:0000256" key="1">
    <source>
        <dbReference type="ARBA" id="ARBA00022741"/>
    </source>
</evidence>
<feature type="compositionally biased region" description="Acidic residues" evidence="3">
    <location>
        <begin position="548"/>
        <end position="560"/>
    </location>
</feature>
<accession>A0A8H6M5G0</accession>
<dbReference type="Gene3D" id="3.90.640.10">
    <property type="entry name" value="Actin, Chain A, domain 4"/>
    <property type="match status" value="1"/>
</dbReference>
<dbReference type="PRINTS" id="PR00301">
    <property type="entry name" value="HEATSHOCK70"/>
</dbReference>
<dbReference type="AlphaFoldDB" id="A0A8H6M5G0"/>
<evidence type="ECO:0000256" key="2">
    <source>
        <dbReference type="ARBA" id="ARBA00022840"/>
    </source>
</evidence>
<protein>
    <submittedName>
        <fullName evidence="4">DnaK-type molecular chaperone bipA</fullName>
    </submittedName>
</protein>
<dbReference type="GO" id="GO:0005634">
    <property type="term" value="C:nucleus"/>
    <property type="evidence" value="ECO:0007669"/>
    <property type="project" value="TreeGrafter"/>
</dbReference>
<dbReference type="Pfam" id="PF00012">
    <property type="entry name" value="HSP70"/>
    <property type="match status" value="2"/>
</dbReference>
<dbReference type="OrthoDB" id="29851at2759"/>
<dbReference type="EMBL" id="JACGCI010000046">
    <property type="protein sequence ID" value="KAF6752102.1"/>
    <property type="molecule type" value="Genomic_DNA"/>
</dbReference>
<dbReference type="SUPFAM" id="SSF53067">
    <property type="entry name" value="Actin-like ATPase domain"/>
    <property type="match status" value="2"/>
</dbReference>
<dbReference type="GO" id="GO:0005829">
    <property type="term" value="C:cytosol"/>
    <property type="evidence" value="ECO:0007669"/>
    <property type="project" value="TreeGrafter"/>
</dbReference>
<sequence>MSKTATGTSTPSAIEFNSFAPVVGINFGNSYASIAVLGKDGNAECIANEDGERQIACAISFHGEETYIGNQAKAQLVKNSANTITNFRNLLGLSYSSIPPLSSPPTSAPIIQHPTQPDVPAYRVSVLEPAPAPLKSNVNTPAATPRSEPVQTTRVLTPADAATIFLKSLLTSAEAFLGKKVEAAVLTVPSWMSPAQRAALASAAKDAGIPVTQLLEEAAAVASTTSHTTWTDGVEEGTEIGADRSQLVVDVGATSSTISLLSVRQGLSYVIASSTIPQGANAIDDKLIKHFAADFTKKTKIPLQVAPAPASSVADQRAEARLRLAIEHTKRTLSASPGAATCSVESLKDGFDYTGSINRMRFDMVAAPVYTAIASAVVELLASAGVDSKEVGEIVYVGGTGSLPGLDERVQGEVVTPFSRGIVQGGGIGDPTTILARGSAIQAAMLAGLPSGTAEDKELHDVILGEKGEQVNKVKATTRTIGVLFPTRELGGVFVPVVQKETALPTRRVVQVEVALPAEGEKRVCLEVWEVKEGIRIEKIKAEPTTPIDEDEDEEEEEEEEVKHKVISKEILLGALQIAAKGAKKAVVQVQVVVGIEGEVDVEVKEVGEGAGEPQRVHVPAP</sequence>